<proteinExistence type="inferred from homology"/>
<dbReference type="PANTHER" id="PTHR10996">
    <property type="entry name" value="2-HYDROXYACID DEHYDROGENASE-RELATED"/>
    <property type="match status" value="1"/>
</dbReference>
<dbReference type="InterPro" id="IPR050223">
    <property type="entry name" value="D-isomer_2-hydroxyacid_DH"/>
</dbReference>
<dbReference type="GO" id="GO:0005829">
    <property type="term" value="C:cytosol"/>
    <property type="evidence" value="ECO:0007669"/>
    <property type="project" value="TreeGrafter"/>
</dbReference>
<dbReference type="PROSITE" id="PS00671">
    <property type="entry name" value="D_2_HYDROXYACID_DH_3"/>
    <property type="match status" value="1"/>
</dbReference>
<feature type="domain" description="D-isomer specific 2-hydroxyacid dehydrogenase NAD-binding" evidence="7">
    <location>
        <begin position="128"/>
        <end position="301"/>
    </location>
</feature>
<dbReference type="InterPro" id="IPR029753">
    <property type="entry name" value="D-isomer_DH_CS"/>
</dbReference>
<evidence type="ECO:0008006" key="10">
    <source>
        <dbReference type="Google" id="ProtNLM"/>
    </source>
</evidence>
<dbReference type="Gene3D" id="3.40.50.720">
    <property type="entry name" value="NAD(P)-binding Rossmann-like Domain"/>
    <property type="match status" value="2"/>
</dbReference>
<evidence type="ECO:0000256" key="2">
    <source>
        <dbReference type="ARBA" id="ARBA00023002"/>
    </source>
</evidence>
<evidence type="ECO:0000256" key="1">
    <source>
        <dbReference type="ARBA" id="ARBA00005854"/>
    </source>
</evidence>
<dbReference type="InterPro" id="IPR006140">
    <property type="entry name" value="D-isomer_DH_NAD-bd"/>
</dbReference>
<evidence type="ECO:0000313" key="8">
    <source>
        <dbReference type="EMBL" id="KIY47041.1"/>
    </source>
</evidence>
<evidence type="ECO:0000259" key="7">
    <source>
        <dbReference type="Pfam" id="PF02826"/>
    </source>
</evidence>
<gene>
    <name evidence="8" type="ORF">FISHEDRAFT_66214</name>
</gene>
<dbReference type="GO" id="GO:0016618">
    <property type="term" value="F:hydroxypyruvate reductase [NAD(P)H] activity"/>
    <property type="evidence" value="ECO:0007669"/>
    <property type="project" value="TreeGrafter"/>
</dbReference>
<dbReference type="PANTHER" id="PTHR10996:SF129">
    <property type="entry name" value="2-HYDROXYACID DEHYDROGENASE C1773.17C-RELATED"/>
    <property type="match status" value="1"/>
</dbReference>
<evidence type="ECO:0000256" key="4">
    <source>
        <dbReference type="RuleBase" id="RU003719"/>
    </source>
</evidence>
<feature type="domain" description="D-isomer specific 2-hydroxyacid dehydrogenase catalytic" evidence="6">
    <location>
        <begin position="66"/>
        <end position="335"/>
    </location>
</feature>
<dbReference type="SUPFAM" id="SSF52283">
    <property type="entry name" value="Formate/glycerate dehydrogenase catalytic domain-like"/>
    <property type="match status" value="1"/>
</dbReference>
<keyword evidence="2 4" id="KW-0560">Oxidoreductase</keyword>
<dbReference type="InterPro" id="IPR036291">
    <property type="entry name" value="NAD(P)-bd_dom_sf"/>
</dbReference>
<keyword evidence="9" id="KW-1185">Reference proteome</keyword>
<dbReference type="FunFam" id="3.40.50.720:FF:000203">
    <property type="entry name" value="D-3-phosphoglycerate dehydrogenase (SerA)"/>
    <property type="match status" value="1"/>
</dbReference>
<name>A0A0D7AAS5_9AGAR</name>
<comment type="similarity">
    <text evidence="1 4">Belongs to the D-isomer specific 2-hydroxyacid dehydrogenase family.</text>
</comment>
<evidence type="ECO:0000256" key="5">
    <source>
        <dbReference type="SAM" id="MobiDB-lite"/>
    </source>
</evidence>
<dbReference type="OrthoDB" id="298012at2759"/>
<feature type="region of interest" description="Disordered" evidence="5">
    <location>
        <begin position="331"/>
        <end position="350"/>
    </location>
</feature>
<dbReference type="EMBL" id="KN882016">
    <property type="protein sequence ID" value="KIY47041.1"/>
    <property type="molecule type" value="Genomic_DNA"/>
</dbReference>
<dbReference type="GO" id="GO:0030267">
    <property type="term" value="F:glyoxylate reductase (NADPH) activity"/>
    <property type="evidence" value="ECO:0007669"/>
    <property type="project" value="TreeGrafter"/>
</dbReference>
<protein>
    <recommendedName>
        <fullName evidence="10">Glycerate-and formate-dehydrogenase</fullName>
    </recommendedName>
</protein>
<evidence type="ECO:0000256" key="3">
    <source>
        <dbReference type="ARBA" id="ARBA00023027"/>
    </source>
</evidence>
<organism evidence="8 9">
    <name type="scientific">Fistulina hepatica ATCC 64428</name>
    <dbReference type="NCBI Taxonomy" id="1128425"/>
    <lineage>
        <taxon>Eukaryota</taxon>
        <taxon>Fungi</taxon>
        <taxon>Dikarya</taxon>
        <taxon>Basidiomycota</taxon>
        <taxon>Agaricomycotina</taxon>
        <taxon>Agaricomycetes</taxon>
        <taxon>Agaricomycetidae</taxon>
        <taxon>Agaricales</taxon>
        <taxon>Fistulinaceae</taxon>
        <taxon>Fistulina</taxon>
    </lineage>
</organism>
<dbReference type="CDD" id="cd12168">
    <property type="entry name" value="Mand_dh_like"/>
    <property type="match status" value="1"/>
</dbReference>
<dbReference type="AlphaFoldDB" id="A0A0D7AAS5"/>
<keyword evidence="3" id="KW-0520">NAD</keyword>
<sequence>MSLNSAPRKKVLGIGAPRFAKKEFQELQEIADVHWFVPDDHLQVIREVKRLCDEHGPFDAGYVLFGTAKYGPFTEEMLGPMFPGCGLFASGGAGYDDIPIGWLAANGAYAANTPTAVTNATADMAAFLTLAVLRDTTKAEANLRAGLWRDGLELNEDPFGKTFGIFGMGKIAKATAKKVQGLGMKVIYHSRTQLSDEEEKALDIAYVSEAKLLATSDVLSLHCPLTPATKGWLSKQRIAQMKDNSFLVNTSRGAIVDEEALIQALESGKIKRAGLDVFVGEPKPNPWVFKSDRVTIQPHWGAFTTGTIYTGELLRQVLDNVRTFLETGKPRYPVNNPADKQRTNFSLEKS</sequence>
<dbReference type="GO" id="GO:0051287">
    <property type="term" value="F:NAD binding"/>
    <property type="evidence" value="ECO:0007669"/>
    <property type="project" value="InterPro"/>
</dbReference>
<evidence type="ECO:0000259" key="6">
    <source>
        <dbReference type="Pfam" id="PF00389"/>
    </source>
</evidence>
<evidence type="ECO:0000313" key="9">
    <source>
        <dbReference type="Proteomes" id="UP000054144"/>
    </source>
</evidence>
<dbReference type="InterPro" id="IPR006139">
    <property type="entry name" value="D-isomer_2_OHA_DH_cat_dom"/>
</dbReference>
<dbReference type="SUPFAM" id="SSF51735">
    <property type="entry name" value="NAD(P)-binding Rossmann-fold domains"/>
    <property type="match status" value="1"/>
</dbReference>
<dbReference type="Pfam" id="PF00389">
    <property type="entry name" value="2-Hacid_dh"/>
    <property type="match status" value="1"/>
</dbReference>
<dbReference type="Pfam" id="PF02826">
    <property type="entry name" value="2-Hacid_dh_C"/>
    <property type="match status" value="1"/>
</dbReference>
<reference evidence="8 9" key="1">
    <citation type="journal article" date="2015" name="Fungal Genet. Biol.">
        <title>Evolution of novel wood decay mechanisms in Agaricales revealed by the genome sequences of Fistulina hepatica and Cylindrobasidium torrendii.</title>
        <authorList>
            <person name="Floudas D."/>
            <person name="Held B.W."/>
            <person name="Riley R."/>
            <person name="Nagy L.G."/>
            <person name="Koehler G."/>
            <person name="Ransdell A.S."/>
            <person name="Younus H."/>
            <person name="Chow J."/>
            <person name="Chiniquy J."/>
            <person name="Lipzen A."/>
            <person name="Tritt A."/>
            <person name="Sun H."/>
            <person name="Haridas S."/>
            <person name="LaButti K."/>
            <person name="Ohm R.A."/>
            <person name="Kues U."/>
            <person name="Blanchette R.A."/>
            <person name="Grigoriev I.V."/>
            <person name="Minto R.E."/>
            <person name="Hibbett D.S."/>
        </authorList>
    </citation>
    <scope>NUCLEOTIDE SEQUENCE [LARGE SCALE GENOMIC DNA]</scope>
    <source>
        <strain evidence="8 9">ATCC 64428</strain>
    </source>
</reference>
<dbReference type="Proteomes" id="UP000054144">
    <property type="component" value="Unassembled WGS sequence"/>
</dbReference>
<accession>A0A0D7AAS5</accession>